<evidence type="ECO:0008006" key="5">
    <source>
        <dbReference type="Google" id="ProtNLM"/>
    </source>
</evidence>
<name>A0A9P8XV70_9PEZI</name>
<feature type="transmembrane region" description="Helical" evidence="2">
    <location>
        <begin position="276"/>
        <end position="295"/>
    </location>
</feature>
<feature type="transmembrane region" description="Helical" evidence="2">
    <location>
        <begin position="28"/>
        <end position="47"/>
    </location>
</feature>
<dbReference type="OrthoDB" id="193478at2759"/>
<comment type="caution">
    <text evidence="3">The sequence shown here is derived from an EMBL/GenBank/DDBJ whole genome shotgun (WGS) entry which is preliminary data.</text>
</comment>
<evidence type="ECO:0000313" key="3">
    <source>
        <dbReference type="EMBL" id="KAH7014353.1"/>
    </source>
</evidence>
<proteinExistence type="predicted"/>
<protein>
    <recommendedName>
        <fullName evidence="5">Microtubule associated protein</fullName>
    </recommendedName>
</protein>
<keyword evidence="2" id="KW-1133">Transmembrane helix</keyword>
<dbReference type="AlphaFoldDB" id="A0A9P8XV70"/>
<dbReference type="RefSeq" id="XP_046005320.1">
    <property type="nucleotide sequence ID" value="XM_046161596.1"/>
</dbReference>
<sequence>MVKSSRPPANGFVAAARKVYNPLGFSKGYNFVLFFIFGVGMFGFVLARFPYLNFRGIYCSGKGGATMGALPGECYYYLKPGRYQVGIIMHLACVLPATVLALLQFIPAIRHKAMLFHRINGYVTIALSLAGTVGALLITDKAFGGGLDVQAAAGTLAIMFTTALIMAYINIKKLQIEQHRAWMLRAWYYAGVILTTRIILVLGAMIGSRANDMYIGMLCAKVDFMMQSKPAVLAAFPGCAPFYSGQDAAVHVAVHAANPGANVAEVTAAFNATFGMALWLALVLHAVGIEIYLHLTPAEALRLRNISYQRQMAAGMRNPGNAGLTAQRLGDAPEYVPDTQQERSSSADKFEPMRYSPRDYSPVHTGV</sequence>
<evidence type="ECO:0000313" key="4">
    <source>
        <dbReference type="Proteomes" id="UP000756346"/>
    </source>
</evidence>
<reference evidence="3" key="1">
    <citation type="journal article" date="2021" name="Nat. Commun.">
        <title>Genetic determinants of endophytism in the Arabidopsis root mycobiome.</title>
        <authorList>
            <person name="Mesny F."/>
            <person name="Miyauchi S."/>
            <person name="Thiergart T."/>
            <person name="Pickel B."/>
            <person name="Atanasova L."/>
            <person name="Karlsson M."/>
            <person name="Huettel B."/>
            <person name="Barry K.W."/>
            <person name="Haridas S."/>
            <person name="Chen C."/>
            <person name="Bauer D."/>
            <person name="Andreopoulos W."/>
            <person name="Pangilinan J."/>
            <person name="LaButti K."/>
            <person name="Riley R."/>
            <person name="Lipzen A."/>
            <person name="Clum A."/>
            <person name="Drula E."/>
            <person name="Henrissat B."/>
            <person name="Kohler A."/>
            <person name="Grigoriev I.V."/>
            <person name="Martin F.M."/>
            <person name="Hacquard S."/>
        </authorList>
    </citation>
    <scope>NUCLEOTIDE SEQUENCE</scope>
    <source>
        <strain evidence="3">MPI-CAGE-CH-0230</strain>
    </source>
</reference>
<feature type="transmembrane region" description="Helical" evidence="2">
    <location>
        <begin position="151"/>
        <end position="171"/>
    </location>
</feature>
<dbReference type="Proteomes" id="UP000756346">
    <property type="component" value="Unassembled WGS sequence"/>
</dbReference>
<keyword evidence="4" id="KW-1185">Reference proteome</keyword>
<feature type="region of interest" description="Disordered" evidence="1">
    <location>
        <begin position="335"/>
        <end position="367"/>
    </location>
</feature>
<dbReference type="InterPro" id="IPR018750">
    <property type="entry name" value="DUF2306_membrane"/>
</dbReference>
<evidence type="ECO:0000256" key="1">
    <source>
        <dbReference type="SAM" id="MobiDB-lite"/>
    </source>
</evidence>
<accession>A0A9P8XV70</accession>
<keyword evidence="2" id="KW-0812">Transmembrane</keyword>
<feature type="transmembrane region" description="Helical" evidence="2">
    <location>
        <begin position="186"/>
        <end position="207"/>
    </location>
</feature>
<gene>
    <name evidence="3" type="ORF">B0I36DRAFT_397871</name>
</gene>
<feature type="transmembrane region" description="Helical" evidence="2">
    <location>
        <begin position="87"/>
        <end position="107"/>
    </location>
</feature>
<organism evidence="3 4">
    <name type="scientific">Microdochium trichocladiopsis</name>
    <dbReference type="NCBI Taxonomy" id="1682393"/>
    <lineage>
        <taxon>Eukaryota</taxon>
        <taxon>Fungi</taxon>
        <taxon>Dikarya</taxon>
        <taxon>Ascomycota</taxon>
        <taxon>Pezizomycotina</taxon>
        <taxon>Sordariomycetes</taxon>
        <taxon>Xylariomycetidae</taxon>
        <taxon>Xylariales</taxon>
        <taxon>Microdochiaceae</taxon>
        <taxon>Microdochium</taxon>
    </lineage>
</organism>
<feature type="transmembrane region" description="Helical" evidence="2">
    <location>
        <begin position="119"/>
        <end position="139"/>
    </location>
</feature>
<dbReference type="Pfam" id="PF10067">
    <property type="entry name" value="DUF2306"/>
    <property type="match status" value="1"/>
</dbReference>
<evidence type="ECO:0000256" key="2">
    <source>
        <dbReference type="SAM" id="Phobius"/>
    </source>
</evidence>
<keyword evidence="2" id="KW-0472">Membrane</keyword>
<dbReference type="EMBL" id="JAGTJQ010000013">
    <property type="protein sequence ID" value="KAH7014353.1"/>
    <property type="molecule type" value="Genomic_DNA"/>
</dbReference>
<dbReference type="GeneID" id="70191142"/>